<organism evidence="1 2">
    <name type="scientific">Romboutsia timonensis</name>
    <dbReference type="NCBI Taxonomy" id="1776391"/>
    <lineage>
        <taxon>Bacteria</taxon>
        <taxon>Bacillati</taxon>
        <taxon>Bacillota</taxon>
        <taxon>Clostridia</taxon>
        <taxon>Peptostreptococcales</taxon>
        <taxon>Peptostreptococcaceae</taxon>
        <taxon>Romboutsia</taxon>
    </lineage>
</organism>
<name>A0A921MZY8_9FIRM</name>
<proteinExistence type="predicted"/>
<reference evidence="1" key="1">
    <citation type="journal article" date="2021" name="PeerJ">
        <title>Extensive microbial diversity within the chicken gut microbiome revealed by metagenomics and culture.</title>
        <authorList>
            <person name="Gilroy R."/>
            <person name="Ravi A."/>
            <person name="Getino M."/>
            <person name="Pursley I."/>
            <person name="Horton D.L."/>
            <person name="Alikhan N.F."/>
            <person name="Baker D."/>
            <person name="Gharbi K."/>
            <person name="Hall N."/>
            <person name="Watson M."/>
            <person name="Adriaenssens E.M."/>
            <person name="Foster-Nyarko E."/>
            <person name="Jarju S."/>
            <person name="Secka A."/>
            <person name="Antonio M."/>
            <person name="Oren A."/>
            <person name="Chaudhuri R.R."/>
            <person name="La Ragione R."/>
            <person name="Hildebrand F."/>
            <person name="Pallen M.J."/>
        </authorList>
    </citation>
    <scope>NUCLEOTIDE SEQUENCE</scope>
    <source>
        <strain evidence="1">1277</strain>
    </source>
</reference>
<evidence type="ECO:0000313" key="1">
    <source>
        <dbReference type="EMBL" id="HJG95824.1"/>
    </source>
</evidence>
<dbReference type="EMBL" id="DYUB01000066">
    <property type="protein sequence ID" value="HJG95824.1"/>
    <property type="molecule type" value="Genomic_DNA"/>
</dbReference>
<dbReference type="Proteomes" id="UP000776700">
    <property type="component" value="Unassembled WGS sequence"/>
</dbReference>
<accession>A0A921MZY8</accession>
<dbReference type="InterPro" id="IPR036388">
    <property type="entry name" value="WH-like_DNA-bd_sf"/>
</dbReference>
<reference evidence="1" key="2">
    <citation type="submission" date="2021-09" db="EMBL/GenBank/DDBJ databases">
        <authorList>
            <person name="Gilroy R."/>
        </authorList>
    </citation>
    <scope>NUCLEOTIDE SEQUENCE</scope>
    <source>
        <strain evidence="1">1277</strain>
    </source>
</reference>
<evidence type="ECO:0000313" key="2">
    <source>
        <dbReference type="Proteomes" id="UP000776700"/>
    </source>
</evidence>
<sequence length="104" mass="12249">MGLDKLDIEILYILYSQEAFTDISSLDIKKIAETTEINTSYFTILRRVNKKLKPNEYVLEGYKIGNTRTFYLSNKGIDYLKTNILCKEDIYEYIEEDEGEIENE</sequence>
<gene>
    <name evidence="1" type="ORF">K8V90_01825</name>
</gene>
<protein>
    <submittedName>
        <fullName evidence="1">Uncharacterized protein</fullName>
    </submittedName>
</protein>
<dbReference type="Gene3D" id="1.10.10.10">
    <property type="entry name" value="Winged helix-like DNA-binding domain superfamily/Winged helix DNA-binding domain"/>
    <property type="match status" value="1"/>
</dbReference>
<comment type="caution">
    <text evidence="1">The sequence shown here is derived from an EMBL/GenBank/DDBJ whole genome shotgun (WGS) entry which is preliminary data.</text>
</comment>
<dbReference type="AlphaFoldDB" id="A0A921MZY8"/>